<feature type="chain" id="PRO_5035302208" description="Fibronectin type-III domain-containing protein" evidence="1">
    <location>
        <begin position="17"/>
        <end position="120"/>
    </location>
</feature>
<dbReference type="Gene3D" id="2.60.40.10">
    <property type="entry name" value="Immunoglobulins"/>
    <property type="match status" value="1"/>
</dbReference>
<evidence type="ECO:0000313" key="3">
    <source>
        <dbReference type="EMBL" id="KAG9464266.1"/>
    </source>
</evidence>
<dbReference type="OrthoDB" id="9946382at2759"/>
<feature type="domain" description="Fibronectin type-III" evidence="2">
    <location>
        <begin position="11"/>
        <end position="107"/>
    </location>
</feature>
<evidence type="ECO:0000256" key="1">
    <source>
        <dbReference type="SAM" id="SignalP"/>
    </source>
</evidence>
<gene>
    <name evidence="3" type="ORF">GDO78_020224</name>
</gene>
<dbReference type="SUPFAM" id="SSF49265">
    <property type="entry name" value="Fibronectin type III"/>
    <property type="match status" value="1"/>
</dbReference>
<dbReference type="GO" id="GO:0004896">
    <property type="term" value="F:cytokine receptor activity"/>
    <property type="evidence" value="ECO:0007669"/>
    <property type="project" value="TreeGrafter"/>
</dbReference>
<sequence length="120" mass="13386">MEAILPGVLLFTLAAASTPTPTSGPVPVPFGLKTKSLNFNTTLYWDYSVTSVTPYFQVAYYKNGSWTVVKNCENISRNYCDLSEKIVDPYTYYHVGVKAFVGSQMSNYAKTEIYLINDGK</sequence>
<dbReference type="InterPro" id="IPR013783">
    <property type="entry name" value="Ig-like_fold"/>
</dbReference>
<evidence type="ECO:0000259" key="2">
    <source>
        <dbReference type="Pfam" id="PF01108"/>
    </source>
</evidence>
<dbReference type="InterPro" id="IPR036116">
    <property type="entry name" value="FN3_sf"/>
</dbReference>
<name>A0A8J6BBQ9_ELECQ</name>
<dbReference type="InterPro" id="IPR003961">
    <property type="entry name" value="FN3_dom"/>
</dbReference>
<dbReference type="Pfam" id="PF01108">
    <property type="entry name" value="Tissue_fac"/>
    <property type="match status" value="1"/>
</dbReference>
<keyword evidence="1" id="KW-0732">Signal</keyword>
<accession>A0A8J6BBQ9</accession>
<comment type="caution">
    <text evidence="3">The sequence shown here is derived from an EMBL/GenBank/DDBJ whole genome shotgun (WGS) entry which is preliminary data.</text>
</comment>
<dbReference type="GO" id="GO:0005886">
    <property type="term" value="C:plasma membrane"/>
    <property type="evidence" value="ECO:0007669"/>
    <property type="project" value="TreeGrafter"/>
</dbReference>
<keyword evidence="4" id="KW-1185">Reference proteome</keyword>
<feature type="signal peptide" evidence="1">
    <location>
        <begin position="1"/>
        <end position="16"/>
    </location>
</feature>
<dbReference type="EMBL" id="WNTK01004769">
    <property type="protein sequence ID" value="KAG9464266.1"/>
    <property type="molecule type" value="Genomic_DNA"/>
</dbReference>
<evidence type="ECO:0000313" key="4">
    <source>
        <dbReference type="Proteomes" id="UP000770717"/>
    </source>
</evidence>
<dbReference type="PANTHER" id="PTHR20859">
    <property type="entry name" value="INTERFERON/INTERLEUKIN RECEPTOR"/>
    <property type="match status" value="1"/>
</dbReference>
<proteinExistence type="predicted"/>
<dbReference type="PANTHER" id="PTHR20859:SF5">
    <property type="entry name" value="INTERFERON GAMMA RECEPTOR 1"/>
    <property type="match status" value="1"/>
</dbReference>
<protein>
    <recommendedName>
        <fullName evidence="2">Fibronectin type-III domain-containing protein</fullName>
    </recommendedName>
</protein>
<dbReference type="InterPro" id="IPR050650">
    <property type="entry name" value="Type-II_Cytokine-TF_Rcpt"/>
</dbReference>
<dbReference type="AlphaFoldDB" id="A0A8J6BBQ9"/>
<organism evidence="3 4">
    <name type="scientific">Eleutherodactylus coqui</name>
    <name type="common">Puerto Rican coqui</name>
    <dbReference type="NCBI Taxonomy" id="57060"/>
    <lineage>
        <taxon>Eukaryota</taxon>
        <taxon>Metazoa</taxon>
        <taxon>Chordata</taxon>
        <taxon>Craniata</taxon>
        <taxon>Vertebrata</taxon>
        <taxon>Euteleostomi</taxon>
        <taxon>Amphibia</taxon>
        <taxon>Batrachia</taxon>
        <taxon>Anura</taxon>
        <taxon>Neobatrachia</taxon>
        <taxon>Hyloidea</taxon>
        <taxon>Eleutherodactylidae</taxon>
        <taxon>Eleutherodactylinae</taxon>
        <taxon>Eleutherodactylus</taxon>
        <taxon>Eleutherodactylus</taxon>
    </lineage>
</organism>
<dbReference type="Proteomes" id="UP000770717">
    <property type="component" value="Unassembled WGS sequence"/>
</dbReference>
<reference evidence="3" key="1">
    <citation type="thesis" date="2020" institute="ProQuest LLC" country="789 East Eisenhower Parkway, Ann Arbor, MI, USA">
        <title>Comparative Genomics and Chromosome Evolution.</title>
        <authorList>
            <person name="Mudd A.B."/>
        </authorList>
    </citation>
    <scope>NUCLEOTIDE SEQUENCE</scope>
    <source>
        <strain evidence="3">HN-11 Male</strain>
        <tissue evidence="3">Kidney and liver</tissue>
    </source>
</reference>